<feature type="domain" description="DUF1653" evidence="1">
    <location>
        <begin position="10"/>
        <end position="77"/>
    </location>
</feature>
<gene>
    <name evidence="2" type="ORF">BN59_01498</name>
</gene>
<dbReference type="Proteomes" id="UP000044071">
    <property type="component" value="Unassembled WGS sequence"/>
</dbReference>
<dbReference type="InterPro" id="IPR037135">
    <property type="entry name" value="DUF1653-like_dom_sf"/>
</dbReference>
<keyword evidence="3" id="KW-1185">Reference proteome</keyword>
<accession>A0A078KW43</accession>
<dbReference type="Pfam" id="PF07866">
    <property type="entry name" value="DUF1653"/>
    <property type="match status" value="1"/>
</dbReference>
<dbReference type="eggNOG" id="COG4728">
    <property type="taxonomic scope" value="Bacteria"/>
</dbReference>
<evidence type="ECO:0000313" key="3">
    <source>
        <dbReference type="Proteomes" id="UP000044071"/>
    </source>
</evidence>
<dbReference type="AlphaFoldDB" id="A0A078KW43"/>
<sequence>MQSDNENYCGKYQHFKNRKLYEVIGVARHSETLEEMIIYKALYECEEFGKDQIWIRPKIMFFEQVEYDGYVVPRFKKIS</sequence>
<organism evidence="2 3">
    <name type="scientific">Legionella massiliensis</name>
    <dbReference type="NCBI Taxonomy" id="1034943"/>
    <lineage>
        <taxon>Bacteria</taxon>
        <taxon>Pseudomonadati</taxon>
        <taxon>Pseudomonadota</taxon>
        <taxon>Gammaproteobacteria</taxon>
        <taxon>Legionellales</taxon>
        <taxon>Legionellaceae</taxon>
        <taxon>Legionella</taxon>
    </lineage>
</organism>
<evidence type="ECO:0000259" key="1">
    <source>
        <dbReference type="Pfam" id="PF07866"/>
    </source>
</evidence>
<dbReference type="InterPro" id="IPR023387">
    <property type="entry name" value="DUF1653-like_dom"/>
</dbReference>
<dbReference type="RefSeq" id="WP_043873594.1">
    <property type="nucleotide sequence ID" value="NZ_CCVW01000001.1"/>
</dbReference>
<protein>
    <recommendedName>
        <fullName evidence="1">DUF1653 domain-containing protein</fullName>
    </recommendedName>
</protein>
<dbReference type="Gene3D" id="2.30.30.320">
    <property type="entry name" value="DUF1653-like domain"/>
    <property type="match status" value="1"/>
</dbReference>
<dbReference type="OrthoDB" id="371169at2"/>
<dbReference type="EMBL" id="CCSB01000001">
    <property type="protein sequence ID" value="CDZ77216.1"/>
    <property type="molecule type" value="Genomic_DNA"/>
</dbReference>
<proteinExistence type="predicted"/>
<name>A0A078KW43_9GAMM</name>
<dbReference type="STRING" id="1034943.BN59_01498"/>
<evidence type="ECO:0000313" key="2">
    <source>
        <dbReference type="EMBL" id="CDZ77216.1"/>
    </source>
</evidence>
<reference evidence="2 3" key="1">
    <citation type="submission" date="2014-06" db="EMBL/GenBank/DDBJ databases">
        <authorList>
            <person name="Urmite Genomes Urmite Genomes"/>
        </authorList>
    </citation>
    <scope>NUCLEOTIDE SEQUENCE [LARGE SCALE GENOMIC DNA]</scope>
</reference>